<organism evidence="4 5">
    <name type="scientific">Rhizobium leguminosarum</name>
    <dbReference type="NCBI Taxonomy" id="384"/>
    <lineage>
        <taxon>Bacteria</taxon>
        <taxon>Pseudomonadati</taxon>
        <taxon>Pseudomonadota</taxon>
        <taxon>Alphaproteobacteria</taxon>
        <taxon>Hyphomicrobiales</taxon>
        <taxon>Rhizobiaceae</taxon>
        <taxon>Rhizobium/Agrobacterium group</taxon>
        <taxon>Rhizobium</taxon>
    </lineage>
</organism>
<evidence type="ECO:0000313" key="4">
    <source>
        <dbReference type="EMBL" id="NEK53956.1"/>
    </source>
</evidence>
<comment type="similarity">
    <text evidence="1 2">Belongs to the small heat shock protein (HSP20) family.</text>
</comment>
<gene>
    <name evidence="4" type="ORF">GUK36_31675</name>
</gene>
<evidence type="ECO:0000313" key="5">
    <source>
        <dbReference type="Proteomes" id="UP000471409"/>
    </source>
</evidence>
<protein>
    <submittedName>
        <fullName evidence="4">Hsp20 family protein</fullName>
    </submittedName>
</protein>
<comment type="caution">
    <text evidence="4">The sequence shown here is derived from an EMBL/GenBank/DDBJ whole genome shotgun (WGS) entry which is preliminary data.</text>
</comment>
<dbReference type="AlphaFoldDB" id="A0A444IER4"/>
<dbReference type="Pfam" id="PF00011">
    <property type="entry name" value="HSP20"/>
    <property type="match status" value="1"/>
</dbReference>
<evidence type="ECO:0000256" key="2">
    <source>
        <dbReference type="RuleBase" id="RU003616"/>
    </source>
</evidence>
<evidence type="ECO:0000259" key="3">
    <source>
        <dbReference type="PROSITE" id="PS01031"/>
    </source>
</evidence>
<dbReference type="Proteomes" id="UP000471409">
    <property type="component" value="Unassembled WGS sequence"/>
</dbReference>
<dbReference type="PANTHER" id="PTHR11527">
    <property type="entry name" value="HEAT-SHOCK PROTEIN 20 FAMILY MEMBER"/>
    <property type="match status" value="1"/>
</dbReference>
<evidence type="ECO:0000256" key="1">
    <source>
        <dbReference type="PROSITE-ProRule" id="PRU00285"/>
    </source>
</evidence>
<dbReference type="EMBL" id="WXXP01000018">
    <property type="protein sequence ID" value="NEK53956.1"/>
    <property type="molecule type" value="Genomic_DNA"/>
</dbReference>
<dbReference type="InterPro" id="IPR031107">
    <property type="entry name" value="Small_HSP"/>
</dbReference>
<dbReference type="CDD" id="cd06464">
    <property type="entry name" value="ACD_sHsps-like"/>
    <property type="match status" value="1"/>
</dbReference>
<proteinExistence type="inferred from homology"/>
<dbReference type="PROSITE" id="PS01031">
    <property type="entry name" value="SHSP"/>
    <property type="match status" value="1"/>
</dbReference>
<dbReference type="SUPFAM" id="SSF49764">
    <property type="entry name" value="HSP20-like chaperones"/>
    <property type="match status" value="1"/>
</dbReference>
<sequence length="191" mass="21272">MDCSICASPPANDGILERRRMTMADSATKLSVKTEARPAAPVDRWWPLDSLRSEIDRVFSDFGSPSIFDRAFSRMPAAFSRGMLAVDLVESDKAFELSAELPGVDAKDLDVTLADGVLTIKGEKNEAKEEKENDYYLSERRYGSFHRSLELPRGVDSEKIEAKFSNGVLKVTLPKTPERQKNDKKITVKAA</sequence>
<dbReference type="InterPro" id="IPR008978">
    <property type="entry name" value="HSP20-like_chaperone"/>
</dbReference>
<dbReference type="InterPro" id="IPR002068">
    <property type="entry name" value="A-crystallin/Hsp20_dom"/>
</dbReference>
<dbReference type="Gene3D" id="2.60.40.790">
    <property type="match status" value="1"/>
</dbReference>
<feature type="domain" description="SHSP" evidence="3">
    <location>
        <begin position="77"/>
        <end position="191"/>
    </location>
</feature>
<name>A0A444IER4_RHILE</name>
<accession>A0A444IER4</accession>
<reference evidence="4 5" key="1">
    <citation type="submission" date="2020-01" db="EMBL/GenBank/DDBJ databases">
        <title>Rhizobium genotypes associated with high levels of biological nitrogen fixation by grain legumes in a temperate-maritime cropping system.</title>
        <authorList>
            <person name="Maluk M."/>
            <person name="Francesc Ferrando Molina F."/>
            <person name="Lopez Del Egido L."/>
            <person name="Lafos M."/>
            <person name="Langarica-Fuentes A."/>
            <person name="Gebre Yohannes G."/>
            <person name="Young M.W."/>
            <person name="Martin P."/>
            <person name="Gantlett R."/>
            <person name="Kenicer G."/>
            <person name="Hawes C."/>
            <person name="Begg G.S."/>
            <person name="Quilliam R.S."/>
            <person name="Squire G.R."/>
            <person name="Poole P.S."/>
            <person name="Young P.W."/>
            <person name="Iannetta P.M."/>
            <person name="James E.K."/>
        </authorList>
    </citation>
    <scope>NUCLEOTIDE SEQUENCE [LARGE SCALE GENOMIC DNA]</scope>
    <source>
        <strain evidence="4 5">JHI944</strain>
    </source>
</reference>